<evidence type="ECO:0000256" key="1">
    <source>
        <dbReference type="ARBA" id="ARBA00022723"/>
    </source>
</evidence>
<feature type="domain" description="MULE transposase" evidence="5">
    <location>
        <begin position="186"/>
        <end position="283"/>
    </location>
</feature>
<accession>A0A2S2NAI1</accession>
<dbReference type="Gene3D" id="2.20.25.240">
    <property type="match status" value="1"/>
</dbReference>
<feature type="domain" description="FLYWCH-type" evidence="4">
    <location>
        <begin position="4"/>
        <end position="49"/>
    </location>
</feature>
<dbReference type="EMBL" id="GGMR01001526">
    <property type="protein sequence ID" value="MBY14145.1"/>
    <property type="molecule type" value="Transcribed_RNA"/>
</dbReference>
<evidence type="ECO:0000256" key="3">
    <source>
        <dbReference type="ARBA" id="ARBA00022833"/>
    </source>
</evidence>
<dbReference type="GO" id="GO:0008270">
    <property type="term" value="F:zinc ion binding"/>
    <property type="evidence" value="ECO:0007669"/>
    <property type="project" value="UniProtKB-KW"/>
</dbReference>
<protein>
    <recommendedName>
        <fullName evidence="7">MULE transposase domain-containing protein</fullName>
    </recommendedName>
</protein>
<dbReference type="InterPro" id="IPR018289">
    <property type="entry name" value="MULE_transposase_dom"/>
</dbReference>
<evidence type="ECO:0000259" key="4">
    <source>
        <dbReference type="Pfam" id="PF04500"/>
    </source>
</evidence>
<dbReference type="Pfam" id="PF10551">
    <property type="entry name" value="MULE"/>
    <property type="match status" value="1"/>
</dbReference>
<evidence type="ECO:0008006" key="7">
    <source>
        <dbReference type="Google" id="ProtNLM"/>
    </source>
</evidence>
<sequence length="326" mass="37408">MEITSSNKGGLKALFSGHMYTIKYKGIKKISWRCVKSNVLKCPGILQSELDYSEPHVIKTHLMTCTKNTEKINVTKYVNEMIQLAVHSEKKPGQIFSEVVAKVDHNTKALMPAEDTVKRRLRRQKSKTNPINPNCLSELVIEDEWCYLGDKSTRFLLHDNGTDKTERIIIFATDNGLKYLTEASTWYMDGNFSMAPVIFQQLYVIRVKINSVFITAAFILLKNKTESSYENMFQIIMHKCAEKNLFPDPQIINVDFEKAVINSIKTVIGEDVQIQGCFFHLCQSTHRKIQQLGLEQFYRSNEEFSHFCGMLDSLAFLPINDIDKGK</sequence>
<keyword evidence="3" id="KW-0862">Zinc</keyword>
<dbReference type="Pfam" id="PF04500">
    <property type="entry name" value="FLYWCH"/>
    <property type="match status" value="1"/>
</dbReference>
<dbReference type="AlphaFoldDB" id="A0A2S2NAI1"/>
<reference evidence="6" key="1">
    <citation type="submission" date="2018-04" db="EMBL/GenBank/DDBJ databases">
        <title>Transcriptome of Schizaphis graminum biotype I.</title>
        <authorList>
            <person name="Scully E.D."/>
            <person name="Geib S.M."/>
            <person name="Palmer N.A."/>
            <person name="Koch K."/>
            <person name="Bradshaw J."/>
            <person name="Heng-Moss T."/>
            <person name="Sarath G."/>
        </authorList>
    </citation>
    <scope>NUCLEOTIDE SEQUENCE</scope>
</reference>
<organism evidence="6">
    <name type="scientific">Schizaphis graminum</name>
    <name type="common">Green bug aphid</name>
    <dbReference type="NCBI Taxonomy" id="13262"/>
    <lineage>
        <taxon>Eukaryota</taxon>
        <taxon>Metazoa</taxon>
        <taxon>Ecdysozoa</taxon>
        <taxon>Arthropoda</taxon>
        <taxon>Hexapoda</taxon>
        <taxon>Insecta</taxon>
        <taxon>Pterygota</taxon>
        <taxon>Neoptera</taxon>
        <taxon>Paraneoptera</taxon>
        <taxon>Hemiptera</taxon>
        <taxon>Sternorrhyncha</taxon>
        <taxon>Aphidomorpha</taxon>
        <taxon>Aphidoidea</taxon>
        <taxon>Aphididae</taxon>
        <taxon>Aphidini</taxon>
        <taxon>Schizaphis</taxon>
    </lineage>
</organism>
<evidence type="ECO:0000256" key="2">
    <source>
        <dbReference type="ARBA" id="ARBA00022771"/>
    </source>
</evidence>
<evidence type="ECO:0000259" key="5">
    <source>
        <dbReference type="Pfam" id="PF10551"/>
    </source>
</evidence>
<dbReference type="InterPro" id="IPR007588">
    <property type="entry name" value="Znf_FLYWCH"/>
</dbReference>
<gene>
    <name evidence="6" type="ORF">g.69838</name>
</gene>
<proteinExistence type="predicted"/>
<keyword evidence="1" id="KW-0479">Metal-binding</keyword>
<evidence type="ECO:0000313" key="6">
    <source>
        <dbReference type="EMBL" id="MBY14145.1"/>
    </source>
</evidence>
<dbReference type="PANTHER" id="PTHR47160">
    <property type="entry name" value="PUTATIVE-RELATED"/>
    <property type="match status" value="1"/>
</dbReference>
<dbReference type="PANTHER" id="PTHR47160:SF10">
    <property type="entry name" value="MULE TRANSPOSASE DOMAIN-CONTAINING PROTEIN"/>
    <property type="match status" value="1"/>
</dbReference>
<keyword evidence="2" id="KW-0863">Zinc-finger</keyword>
<name>A0A2S2NAI1_SCHGA</name>